<accession>A0ABW7GG40</accession>
<dbReference type="InterPro" id="IPR037883">
    <property type="entry name" value="Knr4/Smi1-like_sf"/>
</dbReference>
<protein>
    <submittedName>
        <fullName evidence="2">SMI1/KNR4 family protein</fullName>
    </submittedName>
</protein>
<name>A0ABW7GG40_9BURK</name>
<gene>
    <name evidence="2" type="ORF">ACG04Q_05035</name>
</gene>
<dbReference type="SUPFAM" id="SSF160631">
    <property type="entry name" value="SMI1/KNR4-like"/>
    <property type="match status" value="1"/>
</dbReference>
<evidence type="ECO:0000313" key="2">
    <source>
        <dbReference type="EMBL" id="MFG6460927.1"/>
    </source>
</evidence>
<dbReference type="EMBL" id="JBIGHX010000002">
    <property type="protein sequence ID" value="MFG6460927.1"/>
    <property type="molecule type" value="Genomic_DNA"/>
</dbReference>
<sequence length="161" mass="17485">MAATICKGNGPLADAEVQSAEQALGVSFPPDYREFLLRVNGGFPDPRGFNVDWAPEQVCGQHWRRTSMSWFYEISDSDVCNLVTTNRVDFVGRLPTGTLAIASDAGGNQLLLALCGPHVGKLLLWIKGHEASDDEAPGYDNVGVVADSFADFVERRLTETP</sequence>
<evidence type="ECO:0000313" key="3">
    <source>
        <dbReference type="Proteomes" id="UP001606302"/>
    </source>
</evidence>
<dbReference type="Proteomes" id="UP001606302">
    <property type="component" value="Unassembled WGS sequence"/>
</dbReference>
<proteinExistence type="predicted"/>
<organism evidence="2 3">
    <name type="scientific">Pelomonas lactea</name>
    <dbReference type="NCBI Taxonomy" id="3299030"/>
    <lineage>
        <taxon>Bacteria</taxon>
        <taxon>Pseudomonadati</taxon>
        <taxon>Pseudomonadota</taxon>
        <taxon>Betaproteobacteria</taxon>
        <taxon>Burkholderiales</taxon>
        <taxon>Sphaerotilaceae</taxon>
        <taxon>Roseateles</taxon>
    </lineage>
</organism>
<keyword evidence="3" id="KW-1185">Reference proteome</keyword>
<dbReference type="InterPro" id="IPR018958">
    <property type="entry name" value="Knr4/Smi1-like_dom"/>
</dbReference>
<reference evidence="2 3" key="1">
    <citation type="submission" date="2024-08" db="EMBL/GenBank/DDBJ databases">
        <authorList>
            <person name="Lu H."/>
        </authorList>
    </citation>
    <scope>NUCLEOTIDE SEQUENCE [LARGE SCALE GENOMIC DNA]</scope>
    <source>
        <strain evidence="2 3">DXS20W</strain>
    </source>
</reference>
<dbReference type="Pfam" id="PF09346">
    <property type="entry name" value="SMI1_KNR4"/>
    <property type="match status" value="1"/>
</dbReference>
<dbReference type="RefSeq" id="WP_394509778.1">
    <property type="nucleotide sequence ID" value="NZ_JBIGHX010000002.1"/>
</dbReference>
<dbReference type="SMART" id="SM00860">
    <property type="entry name" value="SMI1_KNR4"/>
    <property type="match status" value="1"/>
</dbReference>
<dbReference type="Gene3D" id="3.40.1580.10">
    <property type="entry name" value="SMI1/KNR4-like"/>
    <property type="match status" value="1"/>
</dbReference>
<comment type="caution">
    <text evidence="2">The sequence shown here is derived from an EMBL/GenBank/DDBJ whole genome shotgun (WGS) entry which is preliminary data.</text>
</comment>
<feature type="domain" description="Knr4/Smi1-like" evidence="1">
    <location>
        <begin position="11"/>
        <end position="155"/>
    </location>
</feature>
<evidence type="ECO:0000259" key="1">
    <source>
        <dbReference type="SMART" id="SM00860"/>
    </source>
</evidence>